<keyword evidence="1" id="KW-0472">Membrane</keyword>
<keyword evidence="1" id="KW-1133">Transmembrane helix</keyword>
<feature type="transmembrane region" description="Helical" evidence="1">
    <location>
        <begin position="169"/>
        <end position="190"/>
    </location>
</feature>
<dbReference type="Pfam" id="PF20047">
    <property type="entry name" value="DUF6449"/>
    <property type="match status" value="1"/>
</dbReference>
<protein>
    <submittedName>
        <fullName evidence="3">ABC-type transport system involved in multi-copper enzyme maturation, permease component</fullName>
    </submittedName>
</protein>
<evidence type="ECO:0000256" key="1">
    <source>
        <dbReference type="SAM" id="Phobius"/>
    </source>
</evidence>
<feature type="transmembrane region" description="Helical" evidence="1">
    <location>
        <begin position="110"/>
        <end position="133"/>
    </location>
</feature>
<feature type="transmembrane region" description="Helical" evidence="1">
    <location>
        <begin position="347"/>
        <end position="365"/>
    </location>
</feature>
<keyword evidence="1" id="KW-0812">Transmembrane</keyword>
<name>A0A1I6LJ80_9FIRM</name>
<sequence length="702" mass="81788">MILKSSFFKIMKEEMKRRIWSIALAMFVLFFTFPVAWMVLLENARMDEKQIDIRKLATFYQYLGPENYFILIVVIVGALICGLNGFCYMHSKKQVDFYHSMPVKRERLFLIKYVAGILIYVVPYVVNMLLAFGVSAINGVLSQKVISLGLQMFLVHFVFYLLNYSIIILAVLLTGNFVINLLGVAVFLFYGPTAQILLVSLKDTFYETYYFNANFFEFAGNNSPLVVYAKYLQQFNIKQSMDVLNMTQLLIIFIVTAGFVVLDLILYKRFASEQAGKALVFKWFETIIKVFVVVPTGLGFALLFQIISYTNSLGWFVFGGLVGFLFANAVMEMVVNMDFRKAFAHRILWAVNGTLIFLASCIFIFDLTGFDSYLPKESKVESAAVYFGNLDNEGTIVDKEKGHISTEKYQLMHMKLTDVKPVFELIKRSKMDSSEYRYNRLVVKFTLKNGKTVYRQYLFATLDNQDMVETIYDTPEYREGSSSLYLDRKWNTISFRDNIHEDKEVQLNEQQKKEFLSVFREEQKAMSLSDKKNSVPIGYIALYQHEEDESKYYNTISFKWEEYSVYPSYSQSIQLLNQYMQEDLTVGFLDKKVVSVKAIYNKLEEKIYEDTSDSKDADKVYEIHPVEKLYTEQKDISEFLPNLKPGSMANMDEWATSLNQDLYFQVEYYFNDRDQYTTTETCYMFTENVPDFVKKDLGYSQQ</sequence>
<dbReference type="InterPro" id="IPR045611">
    <property type="entry name" value="DUF6449"/>
</dbReference>
<reference evidence="3 4" key="1">
    <citation type="submission" date="2016-10" db="EMBL/GenBank/DDBJ databases">
        <authorList>
            <person name="de Groot N.N."/>
        </authorList>
    </citation>
    <scope>NUCLEOTIDE SEQUENCE [LARGE SCALE GENOMIC DNA]</scope>
    <source>
        <strain evidence="3 4">743A</strain>
    </source>
</reference>
<dbReference type="RefSeq" id="WP_092563342.1">
    <property type="nucleotide sequence ID" value="NZ_FOYZ01000017.1"/>
</dbReference>
<evidence type="ECO:0000313" key="4">
    <source>
        <dbReference type="Proteomes" id="UP000199659"/>
    </source>
</evidence>
<organism evidence="3 4">
    <name type="scientific">Anaeromicropila populeti</name>
    <dbReference type="NCBI Taxonomy" id="37658"/>
    <lineage>
        <taxon>Bacteria</taxon>
        <taxon>Bacillati</taxon>
        <taxon>Bacillota</taxon>
        <taxon>Clostridia</taxon>
        <taxon>Lachnospirales</taxon>
        <taxon>Lachnospiraceae</taxon>
        <taxon>Anaeromicropila</taxon>
    </lineage>
</organism>
<dbReference type="PANTHER" id="PTHR39177">
    <property type="entry name" value="ABC TRANSPORTER PERMEASE YTRC-RELATED"/>
    <property type="match status" value="1"/>
</dbReference>
<feature type="transmembrane region" description="Helical" evidence="1">
    <location>
        <begin position="68"/>
        <end position="89"/>
    </location>
</feature>
<dbReference type="Proteomes" id="UP000199659">
    <property type="component" value="Unassembled WGS sequence"/>
</dbReference>
<dbReference type="InterPro" id="IPR053046">
    <property type="entry name" value="ABC-5_transporter"/>
</dbReference>
<feature type="domain" description="DUF6449" evidence="2">
    <location>
        <begin position="445"/>
        <end position="578"/>
    </location>
</feature>
<evidence type="ECO:0000313" key="3">
    <source>
        <dbReference type="EMBL" id="SFS03554.1"/>
    </source>
</evidence>
<gene>
    <name evidence="3" type="ORF">SAMN05661086_03324</name>
</gene>
<accession>A0A1I6LJ80</accession>
<feature type="transmembrane region" description="Helical" evidence="1">
    <location>
        <begin position="246"/>
        <end position="266"/>
    </location>
</feature>
<keyword evidence="4" id="KW-1185">Reference proteome</keyword>
<proteinExistence type="predicted"/>
<feature type="transmembrane region" description="Helical" evidence="1">
    <location>
        <begin position="313"/>
        <end position="335"/>
    </location>
</feature>
<dbReference type="OrthoDB" id="1643401at2"/>
<dbReference type="EMBL" id="FOYZ01000017">
    <property type="protein sequence ID" value="SFS03554.1"/>
    <property type="molecule type" value="Genomic_DNA"/>
</dbReference>
<dbReference type="PANTHER" id="PTHR39177:SF1">
    <property type="entry name" value="ABC TRANSPORTER PERMEASE YTRC-RELATED"/>
    <property type="match status" value="1"/>
</dbReference>
<dbReference type="STRING" id="37658.SAMN05661086_03324"/>
<feature type="transmembrane region" description="Helical" evidence="1">
    <location>
        <begin position="145"/>
        <end position="162"/>
    </location>
</feature>
<dbReference type="AlphaFoldDB" id="A0A1I6LJ80"/>
<feature type="transmembrane region" description="Helical" evidence="1">
    <location>
        <begin position="20"/>
        <end position="40"/>
    </location>
</feature>
<evidence type="ECO:0000259" key="2">
    <source>
        <dbReference type="Pfam" id="PF20047"/>
    </source>
</evidence>
<feature type="transmembrane region" description="Helical" evidence="1">
    <location>
        <begin position="287"/>
        <end position="307"/>
    </location>
</feature>